<protein>
    <submittedName>
        <fullName evidence="2">Uncharacterized protein</fullName>
    </submittedName>
</protein>
<keyword evidence="1" id="KW-0732">Signal</keyword>
<dbReference type="EMBL" id="MU843157">
    <property type="protein sequence ID" value="KAK2020917.1"/>
    <property type="molecule type" value="Genomic_DNA"/>
</dbReference>
<evidence type="ECO:0000256" key="1">
    <source>
        <dbReference type="SAM" id="SignalP"/>
    </source>
</evidence>
<name>A0AAD9H424_9PEZI</name>
<dbReference type="AlphaFoldDB" id="A0AAD9H424"/>
<sequence length="573" mass="57350">MKYQTVAFASSALLGVVSGAPQHLRRVAKREVPQEHSHELFVVTTREFLAKNNPLQISDPVFGLLGDAAAAKGAGQVTNLACLQQATADQAFTNAKATKDIRGMSAALVYQAIERNTGGVGVASAACTDKAVNPEIAALAKKHQDPASAGAAANNKAVTLELAKQLASIGGDPMLALMSGTFAPGDKADTTGKGNSCDNTDDPTGCIFTQKKLVLDATPDEITQAVKGITPTITGGTGELKAADVADVSNFKVAGGGNAAAGNANNGNGNKKNGGSCKAKNNGAASGDANNATAGADASGAGAAAGTNVQTFTGTLGGAPPPVIQSSGDRPFSVNGDTFVGKAAALGRSCDVQHNACATAANSGKLSGGVSQCDAQNTQCRGQAGLTKRAAGNNVQTFTGTLGGLPPPVIESSGDRPFSVDGDTFVGKAAALGRSCDVQHNACSREANSGKLSGGVSQCDAQDSECRAKAGLNKRQAASEFGSCSDPTIAFKGGLADRQGAQAFVANNQKDFAHGSALNIGVVADFICQRLQSTCKASAAAVAKCKQASTAAKASTQNAAAANTFNSKLVGKQ</sequence>
<gene>
    <name evidence="2" type="ORF">LX32DRAFT_285673</name>
</gene>
<reference evidence="2" key="1">
    <citation type="submission" date="2021-06" db="EMBL/GenBank/DDBJ databases">
        <title>Comparative genomics, transcriptomics and evolutionary studies reveal genomic signatures of adaptation to plant cell wall in hemibiotrophic fungi.</title>
        <authorList>
            <consortium name="DOE Joint Genome Institute"/>
            <person name="Baroncelli R."/>
            <person name="Diaz J.F."/>
            <person name="Benocci T."/>
            <person name="Peng M."/>
            <person name="Battaglia E."/>
            <person name="Haridas S."/>
            <person name="Andreopoulos W."/>
            <person name="Labutti K."/>
            <person name="Pangilinan J."/>
            <person name="Floch G.L."/>
            <person name="Makela M.R."/>
            <person name="Henrissat B."/>
            <person name="Grigoriev I.V."/>
            <person name="Crouch J.A."/>
            <person name="De Vries R.P."/>
            <person name="Sukno S.A."/>
            <person name="Thon M.R."/>
        </authorList>
    </citation>
    <scope>NUCLEOTIDE SEQUENCE</scope>
    <source>
        <strain evidence="2">MAFF235873</strain>
    </source>
</reference>
<accession>A0AAD9H424</accession>
<feature type="signal peptide" evidence="1">
    <location>
        <begin position="1"/>
        <end position="19"/>
    </location>
</feature>
<dbReference type="PANTHER" id="PTHR34587:SF1">
    <property type="entry name" value="CIRCUMSPOROZOITE PROTEIN"/>
    <property type="match status" value="1"/>
</dbReference>
<keyword evidence="3" id="KW-1185">Reference proteome</keyword>
<evidence type="ECO:0000313" key="2">
    <source>
        <dbReference type="EMBL" id="KAK2020917.1"/>
    </source>
</evidence>
<feature type="chain" id="PRO_5042230008" evidence="1">
    <location>
        <begin position="20"/>
        <end position="573"/>
    </location>
</feature>
<proteinExistence type="predicted"/>
<dbReference type="Proteomes" id="UP001232148">
    <property type="component" value="Unassembled WGS sequence"/>
</dbReference>
<dbReference type="PANTHER" id="PTHR34587">
    <property type="entry name" value="VWFA DOMAIN-CONTAINING PROTEIN"/>
    <property type="match status" value="1"/>
</dbReference>
<comment type="caution">
    <text evidence="2">The sequence shown here is derived from an EMBL/GenBank/DDBJ whole genome shotgun (WGS) entry which is preliminary data.</text>
</comment>
<organism evidence="2 3">
    <name type="scientific">Colletotrichum zoysiae</name>
    <dbReference type="NCBI Taxonomy" id="1216348"/>
    <lineage>
        <taxon>Eukaryota</taxon>
        <taxon>Fungi</taxon>
        <taxon>Dikarya</taxon>
        <taxon>Ascomycota</taxon>
        <taxon>Pezizomycotina</taxon>
        <taxon>Sordariomycetes</taxon>
        <taxon>Hypocreomycetidae</taxon>
        <taxon>Glomerellales</taxon>
        <taxon>Glomerellaceae</taxon>
        <taxon>Colletotrichum</taxon>
        <taxon>Colletotrichum graminicola species complex</taxon>
    </lineage>
</organism>
<evidence type="ECO:0000313" key="3">
    <source>
        <dbReference type="Proteomes" id="UP001232148"/>
    </source>
</evidence>
<dbReference type="InterPro" id="IPR053216">
    <property type="entry name" value="Appressorial_penetr-assoc"/>
</dbReference>